<keyword evidence="1" id="KW-0472">Membrane</keyword>
<accession>A0ABW1V8L6</accession>
<dbReference type="InterPro" id="IPR052163">
    <property type="entry name" value="DGC-Regulatory_Protein"/>
</dbReference>
<dbReference type="PANTHER" id="PTHR46663">
    <property type="entry name" value="DIGUANYLATE CYCLASE DGCT-RELATED"/>
    <property type="match status" value="1"/>
</dbReference>
<comment type="caution">
    <text evidence="3">The sequence shown here is derived from an EMBL/GenBank/DDBJ whole genome shotgun (WGS) entry which is preliminary data.</text>
</comment>
<reference evidence="4" key="1">
    <citation type="journal article" date="2019" name="Int. J. Syst. Evol. Microbiol.">
        <title>The Global Catalogue of Microorganisms (GCM) 10K type strain sequencing project: providing services to taxonomists for standard genome sequencing and annotation.</title>
        <authorList>
            <consortium name="The Broad Institute Genomics Platform"/>
            <consortium name="The Broad Institute Genome Sequencing Center for Infectious Disease"/>
            <person name="Wu L."/>
            <person name="Ma J."/>
        </authorList>
    </citation>
    <scope>NUCLEOTIDE SEQUENCE [LARGE SCALE GENOMIC DNA]</scope>
    <source>
        <strain evidence="4">PCU 280</strain>
    </source>
</reference>
<dbReference type="RefSeq" id="WP_379237683.1">
    <property type="nucleotide sequence ID" value="NZ_JBHSTE010000007.1"/>
</dbReference>
<dbReference type="PROSITE" id="PS50887">
    <property type="entry name" value="GGDEF"/>
    <property type="match status" value="1"/>
</dbReference>
<feature type="domain" description="GGDEF" evidence="2">
    <location>
        <begin position="356"/>
        <end position="489"/>
    </location>
</feature>
<dbReference type="InterPro" id="IPR043128">
    <property type="entry name" value="Rev_trsase/Diguanyl_cyclase"/>
</dbReference>
<dbReference type="InterPro" id="IPR029787">
    <property type="entry name" value="Nucleotide_cyclase"/>
</dbReference>
<dbReference type="Pfam" id="PF00990">
    <property type="entry name" value="GGDEF"/>
    <property type="match status" value="1"/>
</dbReference>
<keyword evidence="1" id="KW-0812">Transmembrane</keyword>
<dbReference type="Gene3D" id="3.30.70.270">
    <property type="match status" value="1"/>
</dbReference>
<evidence type="ECO:0000259" key="2">
    <source>
        <dbReference type="PROSITE" id="PS50887"/>
    </source>
</evidence>
<dbReference type="Proteomes" id="UP001596233">
    <property type="component" value="Unassembled WGS sequence"/>
</dbReference>
<evidence type="ECO:0000313" key="3">
    <source>
        <dbReference type="EMBL" id="MFC6334798.1"/>
    </source>
</evidence>
<dbReference type="InterPro" id="IPR000160">
    <property type="entry name" value="GGDEF_dom"/>
</dbReference>
<name>A0ABW1V8L6_9BACL</name>
<dbReference type="SMART" id="SM00267">
    <property type="entry name" value="GGDEF"/>
    <property type="match status" value="1"/>
</dbReference>
<dbReference type="EMBL" id="JBHSTE010000007">
    <property type="protein sequence ID" value="MFC6334798.1"/>
    <property type="molecule type" value="Genomic_DNA"/>
</dbReference>
<feature type="transmembrane region" description="Helical" evidence="1">
    <location>
        <begin position="300"/>
        <end position="323"/>
    </location>
</feature>
<protein>
    <submittedName>
        <fullName evidence="3">GGDEF domain-containing protein</fullName>
        <ecNumber evidence="3">2.7.7.65</ecNumber>
    </submittedName>
</protein>
<evidence type="ECO:0000256" key="1">
    <source>
        <dbReference type="SAM" id="Phobius"/>
    </source>
</evidence>
<keyword evidence="4" id="KW-1185">Reference proteome</keyword>
<dbReference type="NCBIfam" id="TIGR00254">
    <property type="entry name" value="GGDEF"/>
    <property type="match status" value="1"/>
</dbReference>
<proteinExistence type="predicted"/>
<keyword evidence="3" id="KW-0808">Transferase</keyword>
<dbReference type="CDD" id="cd01949">
    <property type="entry name" value="GGDEF"/>
    <property type="match status" value="1"/>
</dbReference>
<gene>
    <name evidence="3" type="ORF">ACFP56_19365</name>
</gene>
<dbReference type="SUPFAM" id="SSF55073">
    <property type="entry name" value="Nucleotide cyclase"/>
    <property type="match status" value="1"/>
</dbReference>
<dbReference type="PANTHER" id="PTHR46663:SF2">
    <property type="entry name" value="GGDEF DOMAIN-CONTAINING PROTEIN"/>
    <property type="match status" value="1"/>
</dbReference>
<evidence type="ECO:0000313" key="4">
    <source>
        <dbReference type="Proteomes" id="UP001596233"/>
    </source>
</evidence>
<keyword evidence="1" id="KW-1133">Transmembrane helix</keyword>
<dbReference type="GO" id="GO:0052621">
    <property type="term" value="F:diguanylate cyclase activity"/>
    <property type="evidence" value="ECO:0007669"/>
    <property type="project" value="UniProtKB-EC"/>
</dbReference>
<feature type="transmembrane region" description="Helical" evidence="1">
    <location>
        <begin position="12"/>
        <end position="30"/>
    </location>
</feature>
<dbReference type="EC" id="2.7.7.65" evidence="3"/>
<organism evidence="3 4">
    <name type="scientific">Paenibacillus septentrionalis</name>
    <dbReference type="NCBI Taxonomy" id="429342"/>
    <lineage>
        <taxon>Bacteria</taxon>
        <taxon>Bacillati</taxon>
        <taxon>Bacillota</taxon>
        <taxon>Bacilli</taxon>
        <taxon>Bacillales</taxon>
        <taxon>Paenibacillaceae</taxon>
        <taxon>Paenibacillus</taxon>
    </lineage>
</organism>
<keyword evidence="3" id="KW-0548">Nucleotidyltransferase</keyword>
<sequence length="496" mass="56574">MENSYKLKLSATMIVFTLVISIVLTISNYVHLRDEALNHELDILNEKANLLIYALETSEKANIVINDNLEARMRNTTNSLMKLYESTHSFDEWDFAKLSSQYRLDIFIINNQNKIIYSNVDHDIGLDFNQCCGKLVKTLEERRASGKFYADGLDVEQATGAIKKYSYMSTADKDYIIQLGFTWTNETIFEQFNFLYTAENIRRSHPSILDINVLNIGGLSLGKSEEEYFIRGEQRAAFERTLSTHESTMLDSTWNGEEAIYLYVHYLSPYDTGTTQSKVLEIVYSKEELIESLTEQKKIFILRILSVLVVTVILAIFISRWIAKPIYLAFHDSLTNLGNRAYFEKFAGKNLKANPIAFTLLMIDMDNFKKVNDTFGHDHGDKLLKKTADIMRNAVTEDETIFRMGGDEFIIVSLHSNRARAEQIAKQLIDSFNEQISSEYSPDIILSLSIGIAIAPIDGIDVDTLTNKADIALYDSKKSGKNQYALYDQEHLRGNG</sequence>